<proteinExistence type="predicted"/>
<evidence type="ECO:0000256" key="1">
    <source>
        <dbReference type="SAM" id="SignalP"/>
    </source>
</evidence>
<name>A0A1M5KNR7_9FLAO</name>
<feature type="chain" id="PRO_5013042060" description="DUF4468 domain-containing protein" evidence="1">
    <location>
        <begin position="19"/>
        <end position="194"/>
    </location>
</feature>
<keyword evidence="1" id="KW-0732">Signal</keyword>
<dbReference type="STRING" id="1416778.SAMN05443633_11740"/>
<dbReference type="EMBL" id="FQUT01000017">
    <property type="protein sequence ID" value="SHG54454.1"/>
    <property type="molecule type" value="Genomic_DNA"/>
</dbReference>
<organism evidence="2 3">
    <name type="scientific">Chryseobacterium arachidis</name>
    <dbReference type="NCBI Taxonomy" id="1416778"/>
    <lineage>
        <taxon>Bacteria</taxon>
        <taxon>Pseudomonadati</taxon>
        <taxon>Bacteroidota</taxon>
        <taxon>Flavobacteriia</taxon>
        <taxon>Flavobacteriales</taxon>
        <taxon>Weeksellaceae</taxon>
        <taxon>Chryseobacterium group</taxon>
        <taxon>Chryseobacterium</taxon>
    </lineage>
</organism>
<evidence type="ECO:0000313" key="3">
    <source>
        <dbReference type="Proteomes" id="UP000184518"/>
    </source>
</evidence>
<sequence length="194" mass="22840">MKKTAFLLLFFCFGFLFSQQKDDKRYFPAEYILKTSSDTIRTRIRNVGKFSNTKYYIATIMFKMKMRDDNGVETWVEPKDVEYIKITDENNISHEYYASAGRMEIEGGLIEILYEGKNMNWYRFYPYGTGTITKADFLVDDKNKKIINESGFFNPGLKNSLKTRFAAYPDLMALVNSWKTDDDLLKILQLYDKK</sequence>
<evidence type="ECO:0000313" key="2">
    <source>
        <dbReference type="EMBL" id="SHG54454.1"/>
    </source>
</evidence>
<gene>
    <name evidence="2" type="ORF">SAMN05443633_11740</name>
</gene>
<accession>A0A1M5KNR7</accession>
<dbReference type="AlphaFoldDB" id="A0A1M5KNR7"/>
<reference evidence="3" key="1">
    <citation type="submission" date="2016-11" db="EMBL/GenBank/DDBJ databases">
        <authorList>
            <person name="Varghese N."/>
            <person name="Submissions S."/>
        </authorList>
    </citation>
    <scope>NUCLEOTIDE SEQUENCE [LARGE SCALE GENOMIC DNA]</scope>
    <source>
        <strain evidence="3">DSM 27619</strain>
    </source>
</reference>
<keyword evidence="3" id="KW-1185">Reference proteome</keyword>
<dbReference type="Proteomes" id="UP000184518">
    <property type="component" value="Unassembled WGS sequence"/>
</dbReference>
<evidence type="ECO:0008006" key="4">
    <source>
        <dbReference type="Google" id="ProtNLM"/>
    </source>
</evidence>
<dbReference type="OrthoDB" id="1261245at2"/>
<feature type="signal peptide" evidence="1">
    <location>
        <begin position="1"/>
        <end position="18"/>
    </location>
</feature>
<dbReference type="RefSeq" id="WP_072963210.1">
    <property type="nucleotide sequence ID" value="NZ_FQUT01000017.1"/>
</dbReference>
<protein>
    <recommendedName>
        <fullName evidence="4">DUF4468 domain-containing protein</fullName>
    </recommendedName>
</protein>